<feature type="domain" description="Serine aminopeptidase S33" evidence="1">
    <location>
        <begin position="29"/>
        <end position="301"/>
    </location>
</feature>
<comment type="caution">
    <text evidence="2">The sequence shown here is derived from an EMBL/GenBank/DDBJ whole genome shotgun (WGS) entry which is preliminary data.</text>
</comment>
<dbReference type="InterPro" id="IPR022742">
    <property type="entry name" value="Hydrolase_4"/>
</dbReference>
<protein>
    <submittedName>
        <fullName evidence="2">Lysophospholipase</fullName>
    </submittedName>
</protein>
<dbReference type="SUPFAM" id="SSF53474">
    <property type="entry name" value="alpha/beta-Hydrolases"/>
    <property type="match status" value="1"/>
</dbReference>
<proteinExistence type="predicted"/>
<keyword evidence="3" id="KW-1185">Reference proteome</keyword>
<organism evidence="2 3">
    <name type="scientific">Candidatus Weimeria bifida</name>
    <dbReference type="NCBI Taxonomy" id="2599074"/>
    <lineage>
        <taxon>Bacteria</taxon>
        <taxon>Bacillati</taxon>
        <taxon>Bacillota</taxon>
        <taxon>Clostridia</taxon>
        <taxon>Lachnospirales</taxon>
        <taxon>Lachnospiraceae</taxon>
        <taxon>Candidatus Weimeria</taxon>
    </lineage>
</organism>
<accession>A0A6N7J2D6</accession>
<sequence>MLKENFSIQSKDDCATKLHCVEWRPDEGEPHAVMQLVHGMIEYIERYEEFAKYLTDRGFVVIGHDHIGHGHSLPKKSRSELGVMHTSAPEKTMCEDMFSVYKYGRKKYPDIPYFILGHSMGSYMLRRFLSVYSGAVDGLKGAVIVGTGTVPDRLIHTARLVIKTTALFHGWDYKSQTVTNILFSGDYHKFNMDGSEPEKSWLSKNVESVKKYYKDPYDTYLFSVNGYRGMTSAMLFDNSQENVNRIRKDLPILFASGADDPVGSMGKGVMAAYARFKKAGIKDLSIKLFENDRHEILQETDRADVYDFIYKWIQDRM</sequence>
<dbReference type="Gene3D" id="3.40.50.1820">
    <property type="entry name" value="alpha/beta hydrolase"/>
    <property type="match status" value="1"/>
</dbReference>
<reference evidence="2" key="1">
    <citation type="journal article" date="2020" name="Appl. Environ. Microbiol.">
        <title>Medium-Chain Fatty Acid Synthesis by 'Candidatus Weimeria bifida' gen. nov., sp. nov., and 'Candidatus Pseudoramibacter fermentans' sp. nov.</title>
        <authorList>
            <person name="Scarborough M.J."/>
            <person name="Myers K.S."/>
            <person name="Donohue T.J."/>
            <person name="Noguera D.R."/>
        </authorList>
    </citation>
    <scope>NUCLEOTIDE SEQUENCE</scope>
    <source>
        <strain evidence="2">LCO1.1</strain>
    </source>
</reference>
<gene>
    <name evidence="2" type="ORF">FRC54_07555</name>
</gene>
<evidence type="ECO:0000313" key="2">
    <source>
        <dbReference type="EMBL" id="MQN01760.1"/>
    </source>
</evidence>
<dbReference type="Proteomes" id="UP000460257">
    <property type="component" value="Unassembled WGS sequence"/>
</dbReference>
<dbReference type="EMBL" id="VOGC01000006">
    <property type="protein sequence ID" value="MQN01760.1"/>
    <property type="molecule type" value="Genomic_DNA"/>
</dbReference>
<dbReference type="AlphaFoldDB" id="A0A6N7J2D6"/>
<dbReference type="PANTHER" id="PTHR11614">
    <property type="entry name" value="PHOSPHOLIPASE-RELATED"/>
    <property type="match status" value="1"/>
</dbReference>
<evidence type="ECO:0000313" key="3">
    <source>
        <dbReference type="Proteomes" id="UP000460257"/>
    </source>
</evidence>
<name>A0A6N7J2D6_9FIRM</name>
<dbReference type="InterPro" id="IPR029058">
    <property type="entry name" value="AB_hydrolase_fold"/>
</dbReference>
<dbReference type="Pfam" id="PF12146">
    <property type="entry name" value="Hydrolase_4"/>
    <property type="match status" value="1"/>
</dbReference>
<evidence type="ECO:0000259" key="1">
    <source>
        <dbReference type="Pfam" id="PF12146"/>
    </source>
</evidence>
<dbReference type="InterPro" id="IPR051044">
    <property type="entry name" value="MAG_DAG_Lipase"/>
</dbReference>